<dbReference type="EMBL" id="WSSB01000004">
    <property type="protein sequence ID" value="MXR36450.1"/>
    <property type="molecule type" value="Genomic_DNA"/>
</dbReference>
<dbReference type="PROSITE" id="PS51318">
    <property type="entry name" value="TAT"/>
    <property type="match status" value="1"/>
</dbReference>
<gene>
    <name evidence="3" type="ORF">GQF02_05615</name>
</gene>
<evidence type="ECO:0000256" key="1">
    <source>
        <dbReference type="ARBA" id="ARBA00023002"/>
    </source>
</evidence>
<dbReference type="GO" id="GO:0016491">
    <property type="term" value="F:oxidoreductase activity"/>
    <property type="evidence" value="ECO:0007669"/>
    <property type="project" value="UniProtKB-KW"/>
</dbReference>
<dbReference type="InterPro" id="IPR036188">
    <property type="entry name" value="FAD/NAD-bd_sf"/>
</dbReference>
<comment type="caution">
    <text evidence="3">The sequence shown here is derived from an EMBL/GenBank/DDBJ whole genome shotgun (WGS) entry which is preliminary data.</text>
</comment>
<dbReference type="Gene3D" id="3.50.50.60">
    <property type="entry name" value="FAD/NAD(P)-binding domain"/>
    <property type="match status" value="1"/>
</dbReference>
<dbReference type="GO" id="GO:0005737">
    <property type="term" value="C:cytoplasm"/>
    <property type="evidence" value="ECO:0007669"/>
    <property type="project" value="TreeGrafter"/>
</dbReference>
<evidence type="ECO:0000259" key="2">
    <source>
        <dbReference type="Pfam" id="PF01266"/>
    </source>
</evidence>
<dbReference type="Proteomes" id="UP000467214">
    <property type="component" value="Unassembled WGS sequence"/>
</dbReference>
<keyword evidence="1" id="KW-0560">Oxidoreductase</keyword>
<protein>
    <submittedName>
        <fullName evidence="3">FAD-dependent oxidoreductase</fullName>
    </submittedName>
</protein>
<dbReference type="PANTHER" id="PTHR13847:SF281">
    <property type="entry name" value="FAD DEPENDENT OXIDOREDUCTASE DOMAIN-CONTAINING PROTEIN"/>
    <property type="match status" value="1"/>
</dbReference>
<keyword evidence="4" id="KW-1185">Reference proteome</keyword>
<organism evidence="3 4">
    <name type="scientific">Craterilacuibacter sinensis</name>
    <dbReference type="NCBI Taxonomy" id="2686017"/>
    <lineage>
        <taxon>Bacteria</taxon>
        <taxon>Pseudomonadati</taxon>
        <taxon>Pseudomonadota</taxon>
        <taxon>Betaproteobacteria</taxon>
        <taxon>Neisseriales</taxon>
        <taxon>Neisseriaceae</taxon>
        <taxon>Craterilacuibacter</taxon>
    </lineage>
</organism>
<dbReference type="AlphaFoldDB" id="A0A845BM21"/>
<feature type="domain" description="FAD dependent oxidoreductase" evidence="2">
    <location>
        <begin position="76"/>
        <end position="439"/>
    </location>
</feature>
<dbReference type="NCBIfam" id="TIGR01409">
    <property type="entry name" value="TAT_signal_seq"/>
    <property type="match status" value="1"/>
</dbReference>
<dbReference type="Gene3D" id="3.30.9.10">
    <property type="entry name" value="D-Amino Acid Oxidase, subunit A, domain 2"/>
    <property type="match status" value="1"/>
</dbReference>
<reference evidence="3 4" key="1">
    <citation type="submission" date="2019-12" db="EMBL/GenBank/DDBJ databases">
        <title>Neisseriaceae gen. nov. sp. Genome sequencing and assembly.</title>
        <authorList>
            <person name="Liu Z."/>
            <person name="Li A."/>
        </authorList>
    </citation>
    <scope>NUCLEOTIDE SEQUENCE [LARGE SCALE GENOMIC DNA]</scope>
    <source>
        <strain evidence="3 4">B2N2-7</strain>
    </source>
</reference>
<name>A0A845BM21_9NEIS</name>
<dbReference type="InterPro" id="IPR006076">
    <property type="entry name" value="FAD-dep_OxRdtase"/>
</dbReference>
<accession>A0A845BM21</accession>
<evidence type="ECO:0000313" key="3">
    <source>
        <dbReference type="EMBL" id="MXR36450.1"/>
    </source>
</evidence>
<dbReference type="PANTHER" id="PTHR13847">
    <property type="entry name" value="SARCOSINE DEHYDROGENASE-RELATED"/>
    <property type="match status" value="1"/>
</dbReference>
<dbReference type="SUPFAM" id="SSF51905">
    <property type="entry name" value="FAD/NAD(P)-binding domain"/>
    <property type="match status" value="1"/>
</dbReference>
<proteinExistence type="predicted"/>
<dbReference type="InterPro" id="IPR006311">
    <property type="entry name" value="TAT_signal"/>
</dbReference>
<dbReference type="Pfam" id="PF01266">
    <property type="entry name" value="DAO"/>
    <property type="match status" value="1"/>
</dbReference>
<evidence type="ECO:0000313" key="4">
    <source>
        <dbReference type="Proteomes" id="UP000467214"/>
    </source>
</evidence>
<dbReference type="InterPro" id="IPR019546">
    <property type="entry name" value="TAT_signal_bac_arc"/>
</dbReference>
<sequence length="484" mass="52593">MLFSIHRPILGMKMKKHFSRRDLLKAGGLLAGSAAVAAALPWLFPPQRAQFDNHPGGWGGGPFTPAPPLAGRVKADVVIIGAGYTGLATALHLARRDPDLDIVVVEARQPGYGASGRNGGMLLPQFGEEMFEMPEQAADLQQAYALTANAMQSMKLLADASGEDCGFKLDGYCLAILEEDDLAYYRDYVARAAGLGMKLELWDAEAAEDALGSPAFAGAVYDPKGGQVHAMRWLQVLHRAAQAAGVKIYGDSPVTQVREGKVVQLQVAGGRGVVEAEALVLATNGYTPALGYFQERVMPVHAPTGITQPLTPAQLEAMGWSSRLPYFDTRNFLYHLVLTDDNRIVVGGGNARYQLGADLAYGGNLEDDAKMMLADISRLYPQLKGLRFDKVWTGVMGVTYDGMEGVGVTGEHENIYYALGYNGHGIVLSYLFGEALAYLYLDQPHPLEQTGHVNHPLAYIPPDPYRWLGAKGTMAYLRWQDRDY</sequence>